<feature type="short sequence motif" description="'HIGH' region" evidence="8">
    <location>
        <begin position="40"/>
        <end position="50"/>
    </location>
</feature>
<sequence>MKKYIPSEVEPKWQKKWAEDKIYASDLTRPKKFYVLGEFPFTSGDLHMGHWFTFAGADCYARFKRMQGDNVFFPISGYDAFGLPAENAAIKSGVHPQDWTLANIDRMREQFRSVGTCGSFDHEIITCLPEYYKWNQWIFLKMFKRGLAYRGKLRSNWCNTCQTVLANEAIEAGACWRCHSGVVQKEVEQWFLKITDYADRLIWPEIPKVDWPRELREGQNNWIGKSEGALIKFENIEVFTTRPDTLFGATFLVVSPEHSLLKDLTEAKNLKEVEEYIAAAKKKSELERKENKEKTGVFTGAYVKNPLNGEKIPVWVADYVLPGYGTGAIMAVPAHDPRDFEFAKKFDLPIKPVVLPQREYIDDKADDYFAGRTENNKRIIKDLASRANENNKKLLLMGGWAVGVQVGKLFREYDDIDVIILEEDLGWWRTQLEDLGLELSNMFPEGMNDKYYFQATKPDVHVDVLTFKIDGSELVSLTGEKPEKLGHSFDEMFDLKKIDDEPVYAMKPEFIYEWKKDHQRRTGDIRWKEQADFLMLGFEPYEGEGVLANSGEFNGLPSNKAIEKISDYLEGHQIGKKFIYYHLHDWSISRQRYWGTPIPVIHCNKCGIVPVPEEDLPVELPYDVDYTPKGKPPLASNEAWLNVKCPKCGGAGKRDPETMDGFVDSSWYFFRYLDPKFNSAPFDKALAQKIMPVDIYFGGAEHTVGHTLYSRFFTKFLHDLGLTDLEEYATRRINHGVVLGPDGSRMSKSKGNVINPDEEVKKYGADAVRVHMAFFMPYDGTGPWISERIWGPYRFLERVWGLQDKVAVGHPDPSVDGEGSPSKKDLVVMNKTIKKVGEDIENISFNTAVAALMEWLNYLSRKEKVSKEEYKTLLLLLAPFAPHMTEELWSFGFAQDKQNWSVHQQSWPEFDEKYLEEEEITIAVSVNGKLRDQFVIQKDIANDRKVVEKMAKELPKIQKYLEGKEVKKTVYIPVKIINFVISEN</sequence>
<dbReference type="GO" id="GO:0004823">
    <property type="term" value="F:leucine-tRNA ligase activity"/>
    <property type="evidence" value="ECO:0007669"/>
    <property type="project" value="UniProtKB-UniRule"/>
</dbReference>
<dbReference type="InterPro" id="IPR009008">
    <property type="entry name" value="Val/Leu/Ile-tRNA-synth_edit"/>
</dbReference>
<keyword evidence="2 8" id="KW-0436">Ligase</keyword>
<dbReference type="Gene3D" id="3.90.740.10">
    <property type="entry name" value="Valyl/Leucyl/Isoleucyl-tRNA synthetase, editing domain"/>
    <property type="match status" value="1"/>
</dbReference>
<evidence type="ECO:0000256" key="4">
    <source>
        <dbReference type="ARBA" id="ARBA00022840"/>
    </source>
</evidence>
<dbReference type="PRINTS" id="PR00985">
    <property type="entry name" value="TRNASYNTHLEU"/>
</dbReference>
<keyword evidence="6 8" id="KW-0030">Aminoacyl-tRNA synthetase</keyword>
<evidence type="ECO:0000256" key="2">
    <source>
        <dbReference type="ARBA" id="ARBA00022598"/>
    </source>
</evidence>
<keyword evidence="5 8" id="KW-0648">Protein biosynthesis</keyword>
<dbReference type="GO" id="GO:0005829">
    <property type="term" value="C:cytosol"/>
    <property type="evidence" value="ECO:0007669"/>
    <property type="project" value="TreeGrafter"/>
</dbReference>
<dbReference type="Gene3D" id="1.10.730.10">
    <property type="entry name" value="Isoleucyl-tRNA Synthetase, Domain 1"/>
    <property type="match status" value="1"/>
</dbReference>
<evidence type="ECO:0000259" key="11">
    <source>
        <dbReference type="Pfam" id="PF13603"/>
    </source>
</evidence>
<feature type="domain" description="Methionyl/Valyl/Leucyl/Isoleucyl-tRNA synthetase anticodon-binding" evidence="10">
    <location>
        <begin position="828"/>
        <end position="940"/>
    </location>
</feature>
<dbReference type="InterPro" id="IPR013155">
    <property type="entry name" value="M/V/L/I-tRNA-synth_anticd-bd"/>
</dbReference>
<accession>A0A0G0UDV6</accession>
<dbReference type="InterPro" id="IPR002302">
    <property type="entry name" value="Leu-tRNA-ligase"/>
</dbReference>
<dbReference type="HAMAP" id="MF_00049_B">
    <property type="entry name" value="Leu_tRNA_synth_B"/>
    <property type="match status" value="1"/>
</dbReference>
<dbReference type="SUPFAM" id="SSF50677">
    <property type="entry name" value="ValRS/IleRS/LeuRS editing domain"/>
    <property type="match status" value="1"/>
</dbReference>
<dbReference type="Pfam" id="PF00133">
    <property type="entry name" value="tRNA-synt_1"/>
    <property type="match status" value="2"/>
</dbReference>
<dbReference type="InterPro" id="IPR002300">
    <property type="entry name" value="aa-tRNA-synth_Ia"/>
</dbReference>
<dbReference type="InterPro" id="IPR014729">
    <property type="entry name" value="Rossmann-like_a/b/a_fold"/>
</dbReference>
<dbReference type="Gene3D" id="3.40.50.620">
    <property type="entry name" value="HUPs"/>
    <property type="match status" value="2"/>
</dbReference>
<dbReference type="FunFam" id="1.10.730.10:FF:000002">
    <property type="entry name" value="Leucine--tRNA ligase"/>
    <property type="match status" value="1"/>
</dbReference>
<dbReference type="PANTHER" id="PTHR43740:SF2">
    <property type="entry name" value="LEUCINE--TRNA LIGASE, MITOCHONDRIAL"/>
    <property type="match status" value="1"/>
</dbReference>
<comment type="subcellular location">
    <subcellularLocation>
        <location evidence="8">Cytoplasm</location>
    </subcellularLocation>
</comment>
<protein>
    <recommendedName>
        <fullName evidence="8">Leucine--tRNA ligase</fullName>
        <ecNumber evidence="8">6.1.1.4</ecNumber>
    </recommendedName>
    <alternativeName>
        <fullName evidence="8">Leucyl-tRNA synthetase</fullName>
        <shortName evidence="8">LeuRS</shortName>
    </alternativeName>
</protein>
<feature type="domain" description="Aminoacyl-tRNA synthetase class Ia" evidence="9">
    <location>
        <begin position="583"/>
        <end position="773"/>
    </location>
</feature>
<evidence type="ECO:0000256" key="8">
    <source>
        <dbReference type="HAMAP-Rule" id="MF_00049"/>
    </source>
</evidence>
<proteinExistence type="inferred from homology"/>
<feature type="binding site" evidence="8">
    <location>
        <position position="748"/>
    </location>
    <ligand>
        <name>ATP</name>
        <dbReference type="ChEBI" id="CHEBI:30616"/>
    </ligand>
</feature>
<evidence type="ECO:0000313" key="12">
    <source>
        <dbReference type="EMBL" id="KKR87099.1"/>
    </source>
</evidence>
<dbReference type="InterPro" id="IPR009080">
    <property type="entry name" value="tRNAsynth_Ia_anticodon-bd"/>
</dbReference>
<dbReference type="SUPFAM" id="SSF47323">
    <property type="entry name" value="Anticodon-binding domain of a subclass of class I aminoacyl-tRNA synthetases"/>
    <property type="match status" value="1"/>
</dbReference>
<comment type="caution">
    <text evidence="12">The sequence shown here is derived from an EMBL/GenBank/DDBJ whole genome shotgun (WGS) entry which is preliminary data.</text>
</comment>
<evidence type="ECO:0000256" key="5">
    <source>
        <dbReference type="ARBA" id="ARBA00022917"/>
    </source>
</evidence>
<gene>
    <name evidence="8" type="primary">leuS</name>
    <name evidence="12" type="ORF">UU34_C0007G0002</name>
</gene>
<evidence type="ECO:0000259" key="10">
    <source>
        <dbReference type="Pfam" id="PF08264"/>
    </source>
</evidence>
<evidence type="ECO:0000256" key="6">
    <source>
        <dbReference type="ARBA" id="ARBA00023146"/>
    </source>
</evidence>
<organism evidence="12 13">
    <name type="scientific">Candidatus Curtissbacteria bacterium GW2011_GWA1_41_11</name>
    <dbReference type="NCBI Taxonomy" id="1618409"/>
    <lineage>
        <taxon>Bacteria</taxon>
        <taxon>Candidatus Curtissiibacteriota</taxon>
    </lineage>
</organism>
<dbReference type="PATRIC" id="fig|1618409.3.peg.164"/>
<dbReference type="GO" id="GO:0006429">
    <property type="term" value="P:leucyl-tRNA aminoacylation"/>
    <property type="evidence" value="ECO:0007669"/>
    <property type="project" value="UniProtKB-UniRule"/>
</dbReference>
<dbReference type="SUPFAM" id="SSF52374">
    <property type="entry name" value="Nucleotidylyl transferase"/>
    <property type="match status" value="1"/>
</dbReference>
<comment type="catalytic activity">
    <reaction evidence="7 8">
        <text>tRNA(Leu) + L-leucine + ATP = L-leucyl-tRNA(Leu) + AMP + diphosphate</text>
        <dbReference type="Rhea" id="RHEA:11688"/>
        <dbReference type="Rhea" id="RHEA-COMP:9613"/>
        <dbReference type="Rhea" id="RHEA-COMP:9622"/>
        <dbReference type="ChEBI" id="CHEBI:30616"/>
        <dbReference type="ChEBI" id="CHEBI:33019"/>
        <dbReference type="ChEBI" id="CHEBI:57427"/>
        <dbReference type="ChEBI" id="CHEBI:78442"/>
        <dbReference type="ChEBI" id="CHEBI:78494"/>
        <dbReference type="ChEBI" id="CHEBI:456215"/>
        <dbReference type="EC" id="6.1.1.4"/>
    </reaction>
</comment>
<dbReference type="AlphaFoldDB" id="A0A0G0UDV6"/>
<feature type="short sequence motif" description="'KMSKS' region" evidence="8">
    <location>
        <begin position="745"/>
        <end position="749"/>
    </location>
</feature>
<dbReference type="Pfam" id="PF13603">
    <property type="entry name" value="tRNA-synt_1_2"/>
    <property type="match status" value="1"/>
</dbReference>
<dbReference type="Pfam" id="PF08264">
    <property type="entry name" value="Anticodon_1"/>
    <property type="match status" value="1"/>
</dbReference>
<keyword evidence="4 8" id="KW-0067">ATP-binding</keyword>
<dbReference type="EMBL" id="LCAG01000007">
    <property type="protein sequence ID" value="KKR87099.1"/>
    <property type="molecule type" value="Genomic_DNA"/>
</dbReference>
<dbReference type="Gene3D" id="3.10.20.590">
    <property type="match status" value="1"/>
</dbReference>
<dbReference type="CDD" id="cd07958">
    <property type="entry name" value="Anticodon_Ia_Leu_BEm"/>
    <property type="match status" value="1"/>
</dbReference>
<evidence type="ECO:0000256" key="1">
    <source>
        <dbReference type="ARBA" id="ARBA00005594"/>
    </source>
</evidence>
<dbReference type="Proteomes" id="UP000034854">
    <property type="component" value="Unassembled WGS sequence"/>
</dbReference>
<keyword evidence="8" id="KW-0963">Cytoplasm</keyword>
<feature type="domain" description="Aminoacyl-tRNA synthetase class Ia" evidence="9">
    <location>
        <begin position="12"/>
        <end position="218"/>
    </location>
</feature>
<evidence type="ECO:0000259" key="9">
    <source>
        <dbReference type="Pfam" id="PF00133"/>
    </source>
</evidence>
<dbReference type="InterPro" id="IPR025709">
    <property type="entry name" value="Leu_tRNA-synth_edit"/>
</dbReference>
<comment type="similarity">
    <text evidence="1 8">Belongs to the class-I aminoacyl-tRNA synthetase family.</text>
</comment>
<name>A0A0G0UDV6_9BACT</name>
<keyword evidence="3 8" id="KW-0547">Nucleotide-binding</keyword>
<feature type="domain" description="Leucyl-tRNA synthetase editing" evidence="11">
    <location>
        <begin position="221"/>
        <end position="360"/>
    </location>
</feature>
<dbReference type="PANTHER" id="PTHR43740">
    <property type="entry name" value="LEUCYL-TRNA SYNTHETASE"/>
    <property type="match status" value="1"/>
</dbReference>
<evidence type="ECO:0000256" key="3">
    <source>
        <dbReference type="ARBA" id="ARBA00022741"/>
    </source>
</evidence>
<dbReference type="GO" id="GO:0002161">
    <property type="term" value="F:aminoacyl-tRNA deacylase activity"/>
    <property type="evidence" value="ECO:0007669"/>
    <property type="project" value="InterPro"/>
</dbReference>
<dbReference type="GO" id="GO:0005524">
    <property type="term" value="F:ATP binding"/>
    <property type="evidence" value="ECO:0007669"/>
    <property type="project" value="UniProtKB-UniRule"/>
</dbReference>
<reference evidence="12 13" key="1">
    <citation type="journal article" date="2015" name="Nature">
        <title>rRNA introns, odd ribosomes, and small enigmatic genomes across a large radiation of phyla.</title>
        <authorList>
            <person name="Brown C.T."/>
            <person name="Hug L.A."/>
            <person name="Thomas B.C."/>
            <person name="Sharon I."/>
            <person name="Castelle C.J."/>
            <person name="Singh A."/>
            <person name="Wilkins M.J."/>
            <person name="Williams K.H."/>
            <person name="Banfield J.F."/>
        </authorList>
    </citation>
    <scope>NUCLEOTIDE SEQUENCE [LARGE SCALE GENOMIC DNA]</scope>
</reference>
<evidence type="ECO:0000256" key="7">
    <source>
        <dbReference type="ARBA" id="ARBA00047469"/>
    </source>
</evidence>
<evidence type="ECO:0000313" key="13">
    <source>
        <dbReference type="Proteomes" id="UP000034854"/>
    </source>
</evidence>
<dbReference type="EC" id="6.1.1.4" evidence="8"/>